<evidence type="ECO:0000313" key="1">
    <source>
        <dbReference type="EMBL" id="JAE14114.1"/>
    </source>
</evidence>
<proteinExistence type="predicted"/>
<protein>
    <submittedName>
        <fullName evidence="1">Uncharacterized protein</fullName>
    </submittedName>
</protein>
<sequence>MLCTTYKTSIMVKLGDMNIAAKDGNGLQNKWRFKMWSLTPFSSPGY</sequence>
<reference evidence="1" key="1">
    <citation type="submission" date="2014-09" db="EMBL/GenBank/DDBJ databases">
        <authorList>
            <person name="Magalhaes I.L.F."/>
            <person name="Oliveira U."/>
            <person name="Santos F.R."/>
            <person name="Vidigal T.H.D.A."/>
            <person name="Brescovit A.D."/>
            <person name="Santos A.J."/>
        </authorList>
    </citation>
    <scope>NUCLEOTIDE SEQUENCE</scope>
    <source>
        <tissue evidence="1">Shoot tissue taken approximately 20 cm above the soil surface</tissue>
    </source>
</reference>
<accession>A0A0A9FSD4</accession>
<reference evidence="1" key="2">
    <citation type="journal article" date="2015" name="Data Brief">
        <title>Shoot transcriptome of the giant reed, Arundo donax.</title>
        <authorList>
            <person name="Barrero R.A."/>
            <person name="Guerrero F.D."/>
            <person name="Moolhuijzen P."/>
            <person name="Goolsby J.A."/>
            <person name="Tidwell J."/>
            <person name="Bellgard S.E."/>
            <person name="Bellgard M.I."/>
        </authorList>
    </citation>
    <scope>NUCLEOTIDE SEQUENCE</scope>
    <source>
        <tissue evidence="1">Shoot tissue taken approximately 20 cm above the soil surface</tissue>
    </source>
</reference>
<dbReference type="EMBL" id="GBRH01183782">
    <property type="protein sequence ID" value="JAE14114.1"/>
    <property type="molecule type" value="Transcribed_RNA"/>
</dbReference>
<dbReference type="AlphaFoldDB" id="A0A0A9FSD4"/>
<organism evidence="1">
    <name type="scientific">Arundo donax</name>
    <name type="common">Giant reed</name>
    <name type="synonym">Donax arundinaceus</name>
    <dbReference type="NCBI Taxonomy" id="35708"/>
    <lineage>
        <taxon>Eukaryota</taxon>
        <taxon>Viridiplantae</taxon>
        <taxon>Streptophyta</taxon>
        <taxon>Embryophyta</taxon>
        <taxon>Tracheophyta</taxon>
        <taxon>Spermatophyta</taxon>
        <taxon>Magnoliopsida</taxon>
        <taxon>Liliopsida</taxon>
        <taxon>Poales</taxon>
        <taxon>Poaceae</taxon>
        <taxon>PACMAD clade</taxon>
        <taxon>Arundinoideae</taxon>
        <taxon>Arundineae</taxon>
        <taxon>Arundo</taxon>
    </lineage>
</organism>
<name>A0A0A9FSD4_ARUDO</name>